<dbReference type="EMBL" id="MN990731">
    <property type="protein sequence ID" value="QIM10574.1"/>
    <property type="molecule type" value="Genomic_DNA"/>
</dbReference>
<keyword evidence="1" id="KW-0472">Membrane</keyword>
<protein>
    <submittedName>
        <fullName evidence="2">Uncharacterized protein</fullName>
    </submittedName>
</protein>
<proteinExistence type="predicted"/>
<gene>
    <name evidence="2" type="ORF">PlAlph_4660</name>
</gene>
<reference evidence="2" key="1">
    <citation type="journal article" date="2020" name="J. ISSAAS">
        <title>Lactobacilli and other gastrointestinal microbiota of Peromyscus leucopus, reservoir host for agents of Lyme disease and other zoonoses in North America.</title>
        <authorList>
            <person name="Milovic A."/>
            <person name="Bassam K."/>
            <person name="Shao H."/>
            <person name="Chatzistamou I."/>
            <person name="Tufts D.M."/>
            <person name="Diuk-Wasser M."/>
            <person name="Barbour A.G."/>
        </authorList>
    </citation>
    <scope>NUCLEOTIDE SEQUENCE</scope>
    <source>
        <strain evidence="2">LL90</strain>
    </source>
</reference>
<name>A0A6G8F2S2_9PROT</name>
<evidence type="ECO:0000256" key="1">
    <source>
        <dbReference type="SAM" id="Phobius"/>
    </source>
</evidence>
<accession>A0A6G8F2S2</accession>
<dbReference type="AlphaFoldDB" id="A0A6G8F2S2"/>
<keyword evidence="1" id="KW-0812">Transmembrane</keyword>
<feature type="transmembrane region" description="Helical" evidence="1">
    <location>
        <begin position="251"/>
        <end position="276"/>
    </location>
</feature>
<feature type="transmembrane region" description="Helical" evidence="1">
    <location>
        <begin position="82"/>
        <end position="100"/>
    </location>
</feature>
<feature type="transmembrane region" description="Helical" evidence="1">
    <location>
        <begin position="28"/>
        <end position="49"/>
    </location>
</feature>
<organism evidence="2">
    <name type="scientific">uncultured Alphaproteobacteria bacterium</name>
    <dbReference type="NCBI Taxonomy" id="91750"/>
    <lineage>
        <taxon>Bacteria</taxon>
        <taxon>Pseudomonadati</taxon>
        <taxon>Pseudomonadota</taxon>
        <taxon>Alphaproteobacteria</taxon>
        <taxon>environmental samples</taxon>
    </lineage>
</organism>
<evidence type="ECO:0000313" key="2">
    <source>
        <dbReference type="EMBL" id="QIM10574.1"/>
    </source>
</evidence>
<sequence>MKQRFPKHLSYNYKLEIDRLPTQADDRLSLKVILPAIFIGLLMALLGVFELNNGLYNEEAVTIYKLAEDTHEPLINHLLADYSFIIIGLGIIIGAIVAYIRYKKIYFNGRIFNVDFKGVFGEVEMFSENLRNYRGVRMRVEFFQFGIVNKNKYIIELEHIDPGKTIPLYISTDGNGVYDIWHYYAKRLEKPTIMDTDEGLKVLDTPDLNKNLKNYITSNGLAANYTVIPPLPKVFKYAQRNGKAILISKKAFWDILSIIVSVWLAFYAIILGVAVYNHDKIAKLVGSAWKADSCMTVAAVILFFCLLWLFRREKIVIKDNKIILIYKFFVLSRKNQDIDIDKLKDIEIIRNPVNNRYYLALITQYNVAAFGTKMPLEDLRWVKKFLIHEILK</sequence>
<keyword evidence="1" id="KW-1133">Transmembrane helix</keyword>
<feature type="transmembrane region" description="Helical" evidence="1">
    <location>
        <begin position="288"/>
        <end position="310"/>
    </location>
</feature>